<evidence type="ECO:0000256" key="6">
    <source>
        <dbReference type="ARBA" id="ARBA00022989"/>
    </source>
</evidence>
<evidence type="ECO:0000256" key="5">
    <source>
        <dbReference type="ARBA" id="ARBA00022725"/>
    </source>
</evidence>
<evidence type="ECO:0000256" key="3">
    <source>
        <dbReference type="ARBA" id="ARBA00022606"/>
    </source>
</evidence>
<keyword evidence="2" id="KW-1003">Cell membrane</keyword>
<dbReference type="AlphaFoldDB" id="A0A7H1DHA0"/>
<comment type="caution">
    <text evidence="10">Lacks conserved residue(s) required for the propagation of feature annotation.</text>
</comment>
<dbReference type="PANTHER" id="PTHR21137">
    <property type="entry name" value="ODORANT RECEPTOR"/>
    <property type="match status" value="1"/>
</dbReference>
<evidence type="ECO:0000256" key="4">
    <source>
        <dbReference type="ARBA" id="ARBA00022692"/>
    </source>
</evidence>
<evidence type="ECO:0000256" key="10">
    <source>
        <dbReference type="RuleBase" id="RU351113"/>
    </source>
</evidence>
<keyword evidence="8 10" id="KW-0675">Receptor</keyword>
<evidence type="ECO:0000256" key="1">
    <source>
        <dbReference type="ARBA" id="ARBA00004651"/>
    </source>
</evidence>
<feature type="transmembrane region" description="Helical" evidence="10">
    <location>
        <begin position="31"/>
        <end position="51"/>
    </location>
</feature>
<name>A0A7H1DHA0_MYTSE</name>
<comment type="subcellular location">
    <subcellularLocation>
        <location evidence="1 10">Cell membrane</location>
        <topology evidence="1 10">Multi-pass membrane protein</topology>
    </subcellularLocation>
</comment>
<evidence type="ECO:0000256" key="9">
    <source>
        <dbReference type="ARBA" id="ARBA00023224"/>
    </source>
</evidence>
<accession>A0A7H1DHA0</accession>
<proteinExistence type="evidence at transcript level"/>
<feature type="transmembrane region" description="Helical" evidence="10">
    <location>
        <begin position="181"/>
        <end position="205"/>
    </location>
</feature>
<organism evidence="11">
    <name type="scientific">Mythimna separata</name>
    <name type="common">Oriental armyworm</name>
    <name type="synonym">Pseudaletia separata</name>
    <dbReference type="NCBI Taxonomy" id="271217"/>
    <lineage>
        <taxon>Eukaryota</taxon>
        <taxon>Metazoa</taxon>
        <taxon>Ecdysozoa</taxon>
        <taxon>Arthropoda</taxon>
        <taxon>Hexapoda</taxon>
        <taxon>Insecta</taxon>
        <taxon>Pterygota</taxon>
        <taxon>Neoptera</taxon>
        <taxon>Endopterygota</taxon>
        <taxon>Lepidoptera</taxon>
        <taxon>Glossata</taxon>
        <taxon>Ditrysia</taxon>
        <taxon>Noctuoidea</taxon>
        <taxon>Noctuidae</taxon>
        <taxon>Noctuinae</taxon>
        <taxon>Hadenini</taxon>
        <taxon>Mythimna</taxon>
    </lineage>
</organism>
<dbReference type="GO" id="GO:0005886">
    <property type="term" value="C:plasma membrane"/>
    <property type="evidence" value="ECO:0007669"/>
    <property type="project" value="UniProtKB-SubCell"/>
</dbReference>
<dbReference type="Pfam" id="PF02949">
    <property type="entry name" value="7tm_6"/>
    <property type="match status" value="1"/>
</dbReference>
<dbReference type="GO" id="GO:0004984">
    <property type="term" value="F:olfactory receptor activity"/>
    <property type="evidence" value="ECO:0007669"/>
    <property type="project" value="InterPro"/>
</dbReference>
<feature type="transmembrane region" description="Helical" evidence="10">
    <location>
        <begin position="71"/>
        <end position="89"/>
    </location>
</feature>
<evidence type="ECO:0000256" key="8">
    <source>
        <dbReference type="ARBA" id="ARBA00023170"/>
    </source>
</evidence>
<keyword evidence="7 10" id="KW-0472">Membrane</keyword>
<keyword evidence="6 10" id="KW-1133">Transmembrane helix</keyword>
<dbReference type="InterPro" id="IPR004117">
    <property type="entry name" value="7tm6_olfct_rcpt"/>
</dbReference>
<keyword evidence="9 10" id="KW-0807">Transducer</keyword>
<keyword evidence="3 10" id="KW-0716">Sensory transduction</keyword>
<feature type="transmembrane region" description="Helical" evidence="10">
    <location>
        <begin position="132"/>
        <end position="156"/>
    </location>
</feature>
<dbReference type="GO" id="GO:0007165">
    <property type="term" value="P:signal transduction"/>
    <property type="evidence" value="ECO:0007669"/>
    <property type="project" value="UniProtKB-KW"/>
</dbReference>
<protein>
    <recommendedName>
        <fullName evidence="10">Odorant receptor</fullName>
    </recommendedName>
</protein>
<keyword evidence="4 10" id="KW-0812">Transmembrane</keyword>
<evidence type="ECO:0000313" key="11">
    <source>
        <dbReference type="EMBL" id="QNS36226.1"/>
    </source>
</evidence>
<dbReference type="PANTHER" id="PTHR21137:SF35">
    <property type="entry name" value="ODORANT RECEPTOR 19A-RELATED"/>
    <property type="match status" value="1"/>
</dbReference>
<comment type="similarity">
    <text evidence="10">Belongs to the insect chemoreceptor superfamily. Heteromeric odorant receptor channel (TC 1.A.69) family.</text>
</comment>
<reference evidence="11" key="1">
    <citation type="submission" date="2019-07" db="EMBL/GenBank/DDBJ databases">
        <authorList>
            <person name="Tang R."/>
            <person name="Jiang N.-J."/>
            <person name="Ning C."/>
            <person name="Li G.-C."/>
            <person name="Huang L.-Q."/>
            <person name="Wang C.-Z."/>
        </authorList>
    </citation>
    <scope>NUCLEOTIDE SEQUENCE</scope>
</reference>
<evidence type="ECO:0000256" key="7">
    <source>
        <dbReference type="ARBA" id="ARBA00023136"/>
    </source>
</evidence>
<sequence length="392" mass="45606">MELDFDKIFKIPTKALNISRAHPYIPRDWKWAVQFCIVHGLFTLAFVNIIYNIICHDLKSNNFSQMCKNGVLFVVYIVITFQYCVLIWHQNALVDLIDNMKRDYEQSKDLDSIEKEMFTKYVNLGIWVCKQWLVISIVGTGIFVVKNVVIMLYYYFISEFQLVPLYDLVYPSMIERNKDNIFVFLMTYGLMLLFGSYSALMYIAYVPLGPIFMLHACGQLELVAKRIDDLFVECDNAVISKKLKSIIMQLQYIYSFVDRIKQIFKVAYELTLKGSTIMLPITCYEVLEAFNHGEVSLEFITFIVGGTLISSSPCYYSNLLMEKGENVRLSLYTCGWELHYDRRTRTTLQLMLQNALTPIAINTIFRALCLDALTDLFQQSYAIFNLMNAMWG</sequence>
<keyword evidence="5 10" id="KW-0552">Olfaction</keyword>
<dbReference type="EMBL" id="MN171146">
    <property type="protein sequence ID" value="QNS36226.1"/>
    <property type="molecule type" value="mRNA"/>
</dbReference>
<evidence type="ECO:0000256" key="2">
    <source>
        <dbReference type="ARBA" id="ARBA00022475"/>
    </source>
</evidence>
<dbReference type="GO" id="GO:0005549">
    <property type="term" value="F:odorant binding"/>
    <property type="evidence" value="ECO:0007669"/>
    <property type="project" value="InterPro"/>
</dbReference>